<reference evidence="3" key="1">
    <citation type="submission" date="2016-10" db="EMBL/GenBank/DDBJ databases">
        <authorList>
            <person name="Varghese N."/>
            <person name="Submissions S."/>
        </authorList>
    </citation>
    <scope>NUCLEOTIDE SEQUENCE [LARGE SCALE GENOMIC DNA]</scope>
    <source>
        <strain evidence="3">DSM 45004</strain>
    </source>
</reference>
<dbReference type="SMART" id="SM00347">
    <property type="entry name" value="HTH_MARR"/>
    <property type="match status" value="1"/>
</dbReference>
<dbReference type="InterPro" id="IPR000835">
    <property type="entry name" value="HTH_MarR-typ"/>
</dbReference>
<dbReference type="Gene3D" id="1.10.10.10">
    <property type="entry name" value="Winged helix-like DNA-binding domain superfamily/Winged helix DNA-binding domain"/>
    <property type="match status" value="1"/>
</dbReference>
<feature type="domain" description="HTH marR-type" evidence="1">
    <location>
        <begin position="1"/>
        <end position="144"/>
    </location>
</feature>
<dbReference type="Pfam" id="PF01047">
    <property type="entry name" value="MarR"/>
    <property type="match status" value="1"/>
</dbReference>
<dbReference type="RefSeq" id="WP_092922483.1">
    <property type="nucleotide sequence ID" value="NZ_FOMZ01000001.1"/>
</dbReference>
<dbReference type="InterPro" id="IPR036388">
    <property type="entry name" value="WH-like_DNA-bd_sf"/>
</dbReference>
<dbReference type="SUPFAM" id="SSF46785">
    <property type="entry name" value="Winged helix' DNA-binding domain"/>
    <property type="match status" value="1"/>
</dbReference>
<dbReference type="GO" id="GO:0003700">
    <property type="term" value="F:DNA-binding transcription factor activity"/>
    <property type="evidence" value="ECO:0007669"/>
    <property type="project" value="InterPro"/>
</dbReference>
<organism evidence="2 3">
    <name type="scientific">Actinopolyspora alba</name>
    <dbReference type="NCBI Taxonomy" id="673379"/>
    <lineage>
        <taxon>Bacteria</taxon>
        <taxon>Bacillati</taxon>
        <taxon>Actinomycetota</taxon>
        <taxon>Actinomycetes</taxon>
        <taxon>Actinopolysporales</taxon>
        <taxon>Actinopolysporaceae</taxon>
        <taxon>Actinopolyspora</taxon>
        <taxon>Actinopolyspora alba group</taxon>
    </lineage>
</organism>
<accession>A0A1I1TQ24</accession>
<name>A0A1I1TQ24_9ACTN</name>
<dbReference type="GO" id="GO:0006950">
    <property type="term" value="P:response to stress"/>
    <property type="evidence" value="ECO:0007669"/>
    <property type="project" value="TreeGrafter"/>
</dbReference>
<dbReference type="InterPro" id="IPR039422">
    <property type="entry name" value="MarR/SlyA-like"/>
</dbReference>
<dbReference type="PRINTS" id="PR00598">
    <property type="entry name" value="HTHMARR"/>
</dbReference>
<keyword evidence="2" id="KW-0238">DNA-binding</keyword>
<keyword evidence="3" id="KW-1185">Reference proteome</keyword>
<dbReference type="EMBL" id="FOMZ01000001">
    <property type="protein sequence ID" value="SFD60731.1"/>
    <property type="molecule type" value="Genomic_DNA"/>
</dbReference>
<dbReference type="GO" id="GO:0003677">
    <property type="term" value="F:DNA binding"/>
    <property type="evidence" value="ECO:0007669"/>
    <property type="project" value="UniProtKB-KW"/>
</dbReference>
<dbReference type="Proteomes" id="UP000198716">
    <property type="component" value="Unassembled WGS sequence"/>
</dbReference>
<gene>
    <name evidence="2" type="ORF">SAMN04487819_101261</name>
</gene>
<evidence type="ECO:0000313" key="3">
    <source>
        <dbReference type="Proteomes" id="UP000198716"/>
    </source>
</evidence>
<evidence type="ECO:0000259" key="1">
    <source>
        <dbReference type="PROSITE" id="PS50995"/>
    </source>
</evidence>
<dbReference type="PANTHER" id="PTHR33164">
    <property type="entry name" value="TRANSCRIPTIONAL REGULATOR, MARR FAMILY"/>
    <property type="match status" value="1"/>
</dbReference>
<evidence type="ECO:0000313" key="2">
    <source>
        <dbReference type="EMBL" id="SFD60731.1"/>
    </source>
</evidence>
<dbReference type="PANTHER" id="PTHR33164:SF43">
    <property type="entry name" value="HTH-TYPE TRANSCRIPTIONAL REPRESSOR YETL"/>
    <property type="match status" value="1"/>
</dbReference>
<dbReference type="InterPro" id="IPR036390">
    <property type="entry name" value="WH_DNA-bd_sf"/>
</dbReference>
<dbReference type="PROSITE" id="PS50995">
    <property type="entry name" value="HTH_MARR_2"/>
    <property type="match status" value="1"/>
</dbReference>
<sequence length="159" mass="17733">MSEHETRPPSLLSLPSYLAGHVARIGHRELDGALAERGLRLPHFAVLTALSDFGPLTQHVLADRLRFNRSHLVGYLDKLEQRELVRRERDPEDRRRHRVTLTTAGAELAGEMTAVARSAQRELLSPLTDEERDTLVELLGRVLATDDSGRNSAADRAAD</sequence>
<dbReference type="AlphaFoldDB" id="A0A1I1TQ24"/>
<protein>
    <submittedName>
        <fullName evidence="2">DNA-binding transcriptional regulator, MarR family</fullName>
    </submittedName>
</protein>
<proteinExistence type="predicted"/>